<dbReference type="Gene3D" id="3.40.630.190">
    <property type="entry name" value="LCP protein"/>
    <property type="match status" value="1"/>
</dbReference>
<dbReference type="PANTHER" id="PTHR33392">
    <property type="entry name" value="POLYISOPRENYL-TEICHOIC ACID--PEPTIDOGLYCAN TEICHOIC ACID TRANSFERASE TAGU"/>
    <property type="match status" value="1"/>
</dbReference>
<evidence type="ECO:0000313" key="5">
    <source>
        <dbReference type="Proteomes" id="UP000886796"/>
    </source>
</evidence>
<dbReference type="InterPro" id="IPR004474">
    <property type="entry name" value="LytR_CpsA_psr"/>
</dbReference>
<dbReference type="EMBL" id="DVFK01000083">
    <property type="protein sequence ID" value="HIQ68030.1"/>
    <property type="molecule type" value="Genomic_DNA"/>
</dbReference>
<dbReference type="Proteomes" id="UP000886796">
    <property type="component" value="Unassembled WGS sequence"/>
</dbReference>
<gene>
    <name evidence="4" type="ORF">IAB74_05945</name>
</gene>
<reference evidence="4" key="1">
    <citation type="submission" date="2020-10" db="EMBL/GenBank/DDBJ databases">
        <authorList>
            <person name="Gilroy R."/>
        </authorList>
    </citation>
    <scope>NUCLEOTIDE SEQUENCE</scope>
    <source>
        <strain evidence="4">13361</strain>
    </source>
</reference>
<keyword evidence="2" id="KW-0812">Transmembrane</keyword>
<evidence type="ECO:0000259" key="3">
    <source>
        <dbReference type="Pfam" id="PF03816"/>
    </source>
</evidence>
<evidence type="ECO:0000256" key="2">
    <source>
        <dbReference type="SAM" id="Phobius"/>
    </source>
</evidence>
<evidence type="ECO:0000256" key="1">
    <source>
        <dbReference type="ARBA" id="ARBA00006068"/>
    </source>
</evidence>
<protein>
    <submittedName>
        <fullName evidence="4">LCP family protein</fullName>
    </submittedName>
</protein>
<feature type="domain" description="Cell envelope-related transcriptional attenuator" evidence="3">
    <location>
        <begin position="113"/>
        <end position="263"/>
    </location>
</feature>
<dbReference type="NCBIfam" id="TIGR00350">
    <property type="entry name" value="lytR_cpsA_psr"/>
    <property type="match status" value="1"/>
</dbReference>
<dbReference type="InterPro" id="IPR050922">
    <property type="entry name" value="LytR/CpsA/Psr_CW_biosynth"/>
</dbReference>
<comment type="similarity">
    <text evidence="1">Belongs to the LytR/CpsA/Psr (LCP) family.</text>
</comment>
<dbReference type="Pfam" id="PF03816">
    <property type="entry name" value="LytR_cpsA_psr"/>
    <property type="match status" value="1"/>
</dbReference>
<name>A0A9D1CM50_9FIRM</name>
<reference evidence="4" key="2">
    <citation type="journal article" date="2021" name="PeerJ">
        <title>Extensive microbial diversity within the chicken gut microbiome revealed by metagenomics and culture.</title>
        <authorList>
            <person name="Gilroy R."/>
            <person name="Ravi A."/>
            <person name="Getino M."/>
            <person name="Pursley I."/>
            <person name="Horton D.L."/>
            <person name="Alikhan N.F."/>
            <person name="Baker D."/>
            <person name="Gharbi K."/>
            <person name="Hall N."/>
            <person name="Watson M."/>
            <person name="Adriaenssens E.M."/>
            <person name="Foster-Nyarko E."/>
            <person name="Jarju S."/>
            <person name="Secka A."/>
            <person name="Antonio M."/>
            <person name="Oren A."/>
            <person name="Chaudhuri R.R."/>
            <person name="La Ragione R."/>
            <person name="Hildebrand F."/>
            <person name="Pallen M.J."/>
        </authorList>
    </citation>
    <scope>NUCLEOTIDE SEQUENCE</scope>
    <source>
        <strain evidence="4">13361</strain>
    </source>
</reference>
<keyword evidence="2" id="KW-0472">Membrane</keyword>
<dbReference type="AlphaFoldDB" id="A0A9D1CM50"/>
<comment type="caution">
    <text evidence="4">The sequence shown here is derived from an EMBL/GenBank/DDBJ whole genome shotgun (WGS) entry which is preliminary data.</text>
</comment>
<accession>A0A9D1CM50</accession>
<proteinExistence type="inferred from homology"/>
<organism evidence="4 5">
    <name type="scientific">Candidatus Faecousia excrementigallinarum</name>
    <dbReference type="NCBI Taxonomy" id="2840806"/>
    <lineage>
        <taxon>Bacteria</taxon>
        <taxon>Bacillati</taxon>
        <taxon>Bacillota</taxon>
        <taxon>Clostridia</taxon>
        <taxon>Eubacteriales</taxon>
        <taxon>Oscillospiraceae</taxon>
        <taxon>Faecousia</taxon>
    </lineage>
</organism>
<keyword evidence="2" id="KW-1133">Transmembrane helix</keyword>
<evidence type="ECO:0000313" key="4">
    <source>
        <dbReference type="EMBL" id="HIQ68030.1"/>
    </source>
</evidence>
<dbReference type="PANTHER" id="PTHR33392:SF6">
    <property type="entry name" value="POLYISOPRENYL-TEICHOIC ACID--PEPTIDOGLYCAN TEICHOIC ACID TRANSFERASE TAGU"/>
    <property type="match status" value="1"/>
</dbReference>
<sequence length="347" mass="37750">MSEAKKPRSKKRVALTVVCIVLAVILAAVVAVTIYVEVTLGRIRRPEQQETLSSEQIESILKETDPYDPDFTGPTYDEEDVTAPETAPEILNGEHVINLLLVGTDNDGSYRGHSDSMILCTIDTEKKTLVMTSFLRDMYMPIPGYGQSGHAQQRINVSYMSGGFPMLYETLRENFGVVVDYGVEVNFNSFPQVIDQVGGVDITLTAKEAAHMQSMGFQVQEGLNHMDGITALAHARNRTTDGTGDLSRSGRQRAVIEALIAKATTLDATSLLRLVNALIPMVVTDMTNGEILSAAKALAPIAGELEIISQRIPADGEYQFATINGDSVILPDFDAARKLLQETIGNT</sequence>
<feature type="transmembrane region" description="Helical" evidence="2">
    <location>
        <begin position="12"/>
        <end position="36"/>
    </location>
</feature>